<dbReference type="AlphaFoldDB" id="A0A182S1R0"/>
<protein>
    <submittedName>
        <fullName evidence="2">Uncharacterized protein</fullName>
    </submittedName>
</protein>
<organism evidence="2">
    <name type="scientific">Anopheles funestus</name>
    <name type="common">African malaria mosquito</name>
    <dbReference type="NCBI Taxonomy" id="62324"/>
    <lineage>
        <taxon>Eukaryota</taxon>
        <taxon>Metazoa</taxon>
        <taxon>Ecdysozoa</taxon>
        <taxon>Arthropoda</taxon>
        <taxon>Hexapoda</taxon>
        <taxon>Insecta</taxon>
        <taxon>Pterygota</taxon>
        <taxon>Neoptera</taxon>
        <taxon>Endopterygota</taxon>
        <taxon>Diptera</taxon>
        <taxon>Nematocera</taxon>
        <taxon>Culicoidea</taxon>
        <taxon>Culicidae</taxon>
        <taxon>Anophelinae</taxon>
        <taxon>Anopheles</taxon>
    </lineage>
</organism>
<keyword evidence="1" id="KW-0812">Transmembrane</keyword>
<reference evidence="2" key="1">
    <citation type="submission" date="2020-05" db="UniProtKB">
        <authorList>
            <consortium name="EnsemblMetazoa"/>
        </authorList>
    </citation>
    <scope>IDENTIFICATION</scope>
    <source>
        <strain evidence="2">FUMOZ</strain>
    </source>
</reference>
<sequence>MYSVVTKSLQTSRDSGMVANDPDQSCFSTVSNLAEHPHWQRRSAAAGVFAGALFAGVTLFALSLFAGFGFASSTTLFFSDLFVASSGQSMVSLLHLCRF</sequence>
<feature type="transmembrane region" description="Helical" evidence="1">
    <location>
        <begin position="48"/>
        <end position="70"/>
    </location>
</feature>
<evidence type="ECO:0000256" key="1">
    <source>
        <dbReference type="SAM" id="Phobius"/>
    </source>
</evidence>
<accession>A0A182S1R0</accession>
<proteinExistence type="predicted"/>
<keyword evidence="1" id="KW-1133">Transmembrane helix</keyword>
<dbReference type="VEuPathDB" id="VectorBase:AFUN014403"/>
<keyword evidence="1" id="KW-0472">Membrane</keyword>
<dbReference type="EnsemblMetazoa" id="AFUN014403-RA">
    <property type="protein sequence ID" value="AFUN014403-PA"/>
    <property type="gene ID" value="AFUN014403"/>
</dbReference>
<evidence type="ECO:0000313" key="2">
    <source>
        <dbReference type="EnsemblMetazoa" id="AFUN014403-PA"/>
    </source>
</evidence>
<name>A0A182S1R0_ANOFN</name>